<sequence>MTQDNFQTASVDLTHLDHQGQAQMVDVSEKPSTARQATAAARVRMLSATFAAIQAGNVPKGDVLATARLAGIMAAKQTANLIPLCHPLPLHKVEVVITPDPQLPGYQIQATVKTKAETGVEMEALTAVCVAALTLYDMAKALEKSIQIEAIQLISKTGGKSGDFFQK</sequence>
<dbReference type="AlphaFoldDB" id="A0A9E3HBF6"/>
<feature type="domain" description="Molybdopterin cofactor biosynthesis C (MoaC)" evidence="7">
    <location>
        <begin position="24"/>
        <end position="159"/>
    </location>
</feature>
<dbReference type="NCBIfam" id="TIGR00581">
    <property type="entry name" value="moaC"/>
    <property type="match status" value="1"/>
</dbReference>
<comment type="caution">
    <text evidence="8">The sequence shown here is derived from an EMBL/GenBank/DDBJ whole genome shotgun (WGS) entry which is preliminary data.</text>
</comment>
<proteinExistence type="inferred from homology"/>
<comment type="function">
    <text evidence="6">Catalyzes the conversion of (8S)-3',8-cyclo-7,8-dihydroguanosine 5'-triphosphate to cyclic pyranopterin monophosphate (cPMP).</text>
</comment>
<evidence type="ECO:0000313" key="9">
    <source>
        <dbReference type="Proteomes" id="UP000813215"/>
    </source>
</evidence>
<dbReference type="EMBL" id="JAHHHW010000110">
    <property type="protein sequence ID" value="MBW4433689.1"/>
    <property type="molecule type" value="Genomic_DNA"/>
</dbReference>
<dbReference type="InterPro" id="IPR036522">
    <property type="entry name" value="MoaC_sf"/>
</dbReference>
<dbReference type="PANTHER" id="PTHR22960">
    <property type="entry name" value="MOLYBDOPTERIN COFACTOR SYNTHESIS PROTEIN A"/>
    <property type="match status" value="1"/>
</dbReference>
<dbReference type="InterPro" id="IPR047594">
    <property type="entry name" value="MoaC_bact/euk"/>
</dbReference>
<gene>
    <name evidence="6 8" type="primary">moaC</name>
    <name evidence="8" type="ORF">KME28_18710</name>
</gene>
<dbReference type="InterPro" id="IPR050105">
    <property type="entry name" value="MoCo_biosynth_MoaA/MoaC"/>
</dbReference>
<evidence type="ECO:0000256" key="6">
    <source>
        <dbReference type="HAMAP-Rule" id="MF_01224"/>
    </source>
</evidence>
<evidence type="ECO:0000256" key="2">
    <source>
        <dbReference type="ARBA" id="ARBA00005046"/>
    </source>
</evidence>
<evidence type="ECO:0000256" key="4">
    <source>
        <dbReference type="ARBA" id="ARBA00023150"/>
    </source>
</evidence>
<keyword evidence="5 6" id="KW-0456">Lyase</keyword>
<reference evidence="8" key="1">
    <citation type="submission" date="2021-05" db="EMBL/GenBank/DDBJ databases">
        <authorList>
            <person name="Pietrasiak N."/>
            <person name="Ward R."/>
            <person name="Stajich J.E."/>
            <person name="Kurbessoian T."/>
        </authorList>
    </citation>
    <scope>NUCLEOTIDE SEQUENCE</scope>
    <source>
        <strain evidence="8">HA4357-MV3</strain>
    </source>
</reference>
<evidence type="ECO:0000313" key="8">
    <source>
        <dbReference type="EMBL" id="MBW4433689.1"/>
    </source>
</evidence>
<evidence type="ECO:0000259" key="7">
    <source>
        <dbReference type="Pfam" id="PF01967"/>
    </source>
</evidence>
<dbReference type="PANTHER" id="PTHR22960:SF29">
    <property type="entry name" value="CYCLIC PYRANOPTERIN MONOPHOSPHATE SYNTHASE"/>
    <property type="match status" value="1"/>
</dbReference>
<dbReference type="InterPro" id="IPR023045">
    <property type="entry name" value="MoaC"/>
</dbReference>
<feature type="binding site" evidence="6">
    <location>
        <begin position="84"/>
        <end position="86"/>
    </location>
    <ligand>
        <name>substrate</name>
    </ligand>
</feature>
<protein>
    <recommendedName>
        <fullName evidence="3 6">Cyclic pyranopterin monophosphate synthase</fullName>
        <ecNumber evidence="3 6">4.6.1.17</ecNumber>
    </recommendedName>
    <alternativeName>
        <fullName evidence="6">Molybdenum cofactor biosynthesis protein C</fullName>
    </alternativeName>
</protein>
<evidence type="ECO:0000256" key="1">
    <source>
        <dbReference type="ARBA" id="ARBA00001637"/>
    </source>
</evidence>
<dbReference type="Gene3D" id="3.30.70.640">
    <property type="entry name" value="Molybdopterin cofactor biosynthesis C (MoaC) domain"/>
    <property type="match status" value="1"/>
</dbReference>
<dbReference type="Pfam" id="PF01967">
    <property type="entry name" value="MoaC"/>
    <property type="match status" value="1"/>
</dbReference>
<accession>A0A9E3HBF6</accession>
<evidence type="ECO:0000256" key="3">
    <source>
        <dbReference type="ARBA" id="ARBA00012575"/>
    </source>
</evidence>
<feature type="binding site" evidence="6">
    <location>
        <begin position="122"/>
        <end position="123"/>
    </location>
    <ligand>
        <name>substrate</name>
    </ligand>
</feature>
<dbReference type="GO" id="GO:0006777">
    <property type="term" value="P:Mo-molybdopterin cofactor biosynthetic process"/>
    <property type="evidence" value="ECO:0007669"/>
    <property type="project" value="UniProtKB-UniRule"/>
</dbReference>
<feature type="active site" evidence="6">
    <location>
        <position position="137"/>
    </location>
</feature>
<dbReference type="HAMAP" id="MF_01224_B">
    <property type="entry name" value="MoaC_B"/>
    <property type="match status" value="1"/>
</dbReference>
<dbReference type="NCBIfam" id="NF006870">
    <property type="entry name" value="PRK09364.1"/>
    <property type="match status" value="1"/>
</dbReference>
<name>A0A9E3HBF6_9NOST</name>
<comment type="similarity">
    <text evidence="6">Belongs to the MoaC family.</text>
</comment>
<reference evidence="8" key="2">
    <citation type="journal article" date="2022" name="Microbiol. Resour. Announc.">
        <title>Metagenome Sequencing to Explore Phylogenomics of Terrestrial Cyanobacteria.</title>
        <authorList>
            <person name="Ward R.D."/>
            <person name="Stajich J.E."/>
            <person name="Johansen J.R."/>
            <person name="Huntemann M."/>
            <person name="Clum A."/>
            <person name="Foster B."/>
            <person name="Foster B."/>
            <person name="Roux S."/>
            <person name="Palaniappan K."/>
            <person name="Varghese N."/>
            <person name="Mukherjee S."/>
            <person name="Reddy T.B.K."/>
            <person name="Daum C."/>
            <person name="Copeland A."/>
            <person name="Chen I.A."/>
            <person name="Ivanova N.N."/>
            <person name="Kyrpides N.C."/>
            <person name="Shapiro N."/>
            <person name="Eloe-Fadrosh E.A."/>
            <person name="Pietrasiak N."/>
        </authorList>
    </citation>
    <scope>NUCLEOTIDE SEQUENCE</scope>
    <source>
        <strain evidence="8">HA4357-MV3</strain>
    </source>
</reference>
<dbReference type="SUPFAM" id="SSF55040">
    <property type="entry name" value="Molybdenum cofactor biosynthesis protein C, MoaC"/>
    <property type="match status" value="1"/>
</dbReference>
<dbReference type="Proteomes" id="UP000813215">
    <property type="component" value="Unassembled WGS sequence"/>
</dbReference>
<organism evidence="8 9">
    <name type="scientific">Pelatocladus maniniholoensis HA4357-MV3</name>
    <dbReference type="NCBI Taxonomy" id="1117104"/>
    <lineage>
        <taxon>Bacteria</taxon>
        <taxon>Bacillati</taxon>
        <taxon>Cyanobacteriota</taxon>
        <taxon>Cyanophyceae</taxon>
        <taxon>Nostocales</taxon>
        <taxon>Nostocaceae</taxon>
        <taxon>Pelatocladus</taxon>
    </lineage>
</organism>
<comment type="catalytic activity">
    <reaction evidence="1 6">
        <text>(8S)-3',8-cyclo-7,8-dihydroguanosine 5'-triphosphate = cyclic pyranopterin phosphate + diphosphate</text>
        <dbReference type="Rhea" id="RHEA:49580"/>
        <dbReference type="ChEBI" id="CHEBI:33019"/>
        <dbReference type="ChEBI" id="CHEBI:59648"/>
        <dbReference type="ChEBI" id="CHEBI:131766"/>
        <dbReference type="EC" id="4.6.1.17"/>
    </reaction>
</comment>
<evidence type="ECO:0000256" key="5">
    <source>
        <dbReference type="ARBA" id="ARBA00023239"/>
    </source>
</evidence>
<comment type="pathway">
    <text evidence="2 6">Cofactor biosynthesis; molybdopterin biosynthesis.</text>
</comment>
<keyword evidence="4 6" id="KW-0501">Molybdenum cofactor biosynthesis</keyword>
<dbReference type="CDD" id="cd01420">
    <property type="entry name" value="MoaC_PE"/>
    <property type="match status" value="1"/>
</dbReference>
<comment type="subunit">
    <text evidence="6">Homohexamer; trimer of dimers.</text>
</comment>
<dbReference type="EC" id="4.6.1.17" evidence="3 6"/>
<dbReference type="GO" id="GO:0061799">
    <property type="term" value="F:cyclic pyranopterin monophosphate synthase activity"/>
    <property type="evidence" value="ECO:0007669"/>
    <property type="project" value="UniProtKB-UniRule"/>
</dbReference>
<dbReference type="InterPro" id="IPR002820">
    <property type="entry name" value="Mopterin_CF_biosynth-C_dom"/>
</dbReference>